<comment type="caution">
    <text evidence="12">The sequence shown here is derived from an EMBL/GenBank/DDBJ whole genome shotgun (WGS) entry which is preliminary data.</text>
</comment>
<evidence type="ECO:0000256" key="5">
    <source>
        <dbReference type="ARBA" id="ARBA00022777"/>
    </source>
</evidence>
<evidence type="ECO:0000256" key="1">
    <source>
        <dbReference type="ARBA" id="ARBA00012513"/>
    </source>
</evidence>
<feature type="binding site" evidence="9">
    <location>
        <position position="49"/>
    </location>
    <ligand>
        <name>ATP</name>
        <dbReference type="ChEBI" id="CHEBI:30616"/>
    </ligand>
</feature>
<dbReference type="GO" id="GO:0005524">
    <property type="term" value="F:ATP binding"/>
    <property type="evidence" value="ECO:0007669"/>
    <property type="project" value="UniProtKB-UniRule"/>
</dbReference>
<dbReference type="Pfam" id="PF00069">
    <property type="entry name" value="Pkinase"/>
    <property type="match status" value="1"/>
</dbReference>
<comment type="catalytic activity">
    <reaction evidence="7">
        <text>L-threonyl-[protein] + ATP = O-phospho-L-threonyl-[protein] + ADP + H(+)</text>
        <dbReference type="Rhea" id="RHEA:46608"/>
        <dbReference type="Rhea" id="RHEA-COMP:11060"/>
        <dbReference type="Rhea" id="RHEA-COMP:11605"/>
        <dbReference type="ChEBI" id="CHEBI:15378"/>
        <dbReference type="ChEBI" id="CHEBI:30013"/>
        <dbReference type="ChEBI" id="CHEBI:30616"/>
        <dbReference type="ChEBI" id="CHEBI:61977"/>
        <dbReference type="ChEBI" id="CHEBI:456216"/>
        <dbReference type="EC" id="2.7.11.1"/>
    </reaction>
</comment>
<dbReference type="PANTHER" id="PTHR24356">
    <property type="entry name" value="SERINE/THREONINE-PROTEIN KINASE"/>
    <property type="match status" value="1"/>
</dbReference>
<dbReference type="InterPro" id="IPR008271">
    <property type="entry name" value="Ser/Thr_kinase_AS"/>
</dbReference>
<dbReference type="InterPro" id="IPR050236">
    <property type="entry name" value="Ser_Thr_kinase_AGC"/>
</dbReference>
<dbReference type="SMART" id="SM00220">
    <property type="entry name" value="S_TKc"/>
    <property type="match status" value="1"/>
</dbReference>
<keyword evidence="13" id="KW-1185">Reference proteome</keyword>
<dbReference type="Proteomes" id="UP000717328">
    <property type="component" value="Unassembled WGS sequence"/>
</dbReference>
<dbReference type="OrthoDB" id="68483at2759"/>
<evidence type="ECO:0000259" key="11">
    <source>
        <dbReference type="PROSITE" id="PS50011"/>
    </source>
</evidence>
<evidence type="ECO:0000256" key="8">
    <source>
        <dbReference type="ARBA" id="ARBA00048679"/>
    </source>
</evidence>
<feature type="domain" description="Protein kinase" evidence="11">
    <location>
        <begin position="20"/>
        <end position="326"/>
    </location>
</feature>
<keyword evidence="5" id="KW-0418">Kinase</keyword>
<evidence type="ECO:0000256" key="6">
    <source>
        <dbReference type="ARBA" id="ARBA00022840"/>
    </source>
</evidence>
<dbReference type="GO" id="GO:0004674">
    <property type="term" value="F:protein serine/threonine kinase activity"/>
    <property type="evidence" value="ECO:0007669"/>
    <property type="project" value="UniProtKB-KW"/>
</dbReference>
<evidence type="ECO:0000313" key="13">
    <source>
        <dbReference type="Proteomes" id="UP000717328"/>
    </source>
</evidence>
<name>A0A9P7FWM8_9AGAR</name>
<dbReference type="InterPro" id="IPR000719">
    <property type="entry name" value="Prot_kinase_dom"/>
</dbReference>
<dbReference type="PANTHER" id="PTHR24356:SF1">
    <property type="entry name" value="SERINE_THREONINE-PROTEIN KINASE GREATWALL"/>
    <property type="match status" value="1"/>
</dbReference>
<sequence>MSSKMLSIAPFVAPRSSAEFIVTQRIGHGKTGQVFKARDVRSEQVVALKVIPKSRILDSDVYAEQDIQASLDNGKTSFLVPLLASFHDSANYYLVTEFFGGNDLSIHIGSSGKFEEEQARFYAAELVAILGELQDKCIIHRDIKPANFMFTPQGHLRLIDFGCAKKFYKGSAPLVTSSGSSFFFDVQPEEDSGIFVLPEMKEVPFTASESVGTPAYMAPAVHMGKAYSFEVDVHSVGVMLFQMLTGRLPFGHGCTSLADVRSSVLQGMVVFEDSDGVSEVAQDLVKRMLSKDGMTVEAIKAHPYFLNVPWDRVERQTLLPPRQPFIPASSMTQKVNPFPIGEKYIPSTDPKPFFSYVSPRLQDGYHRVPSRAKQIGSKLSFLFDNVTGLNTLAPLDLTHATSMVAQLPPINSHAPPTFVPTPALFCISPSEPALALEDYSFDVDRLLPHAERRRGTLPSLKPEEEVPVDLRAPRGKLPSQEVRTKLLSRLKSGAALRTAEKLEYRNIKVKSEVRIRVSEPKVKSVQHSSPVIIMPRNEVKPLRVQKKAMDGPTPRMPLADISNTTDRLQRRANIRRPPRQAAATTIKTLESRLPVPIQVIPALQTVVCEPCPTVIEPSSTIIEYPEVPPTPREVADSMKSEFGDHHRRRQDEGSNIGVQRPSLPMRKSVQLRHLHLPDIVKARPSAPTFPDASFSPAPSSKTKAELTRIRQYDQPTPASATGPTHKEPVTNANAISSRARQLHLKHQFACSTPRARRLWIRIALLVSRLVKNWMGCHDWATTRR</sequence>
<dbReference type="InterPro" id="IPR011009">
    <property type="entry name" value="Kinase-like_dom_sf"/>
</dbReference>
<proteinExistence type="predicted"/>
<evidence type="ECO:0000256" key="10">
    <source>
        <dbReference type="SAM" id="MobiDB-lite"/>
    </source>
</evidence>
<reference evidence="12" key="1">
    <citation type="submission" date="2021-02" db="EMBL/GenBank/DDBJ databases">
        <authorList>
            <person name="Nieuwenhuis M."/>
            <person name="Van De Peppel L.J.J."/>
        </authorList>
    </citation>
    <scope>NUCLEOTIDE SEQUENCE</scope>
    <source>
        <strain evidence="12">D49</strain>
    </source>
</reference>
<accession>A0A9P7FWM8</accession>
<dbReference type="EC" id="2.7.11.1" evidence="1"/>
<evidence type="ECO:0000256" key="7">
    <source>
        <dbReference type="ARBA" id="ARBA00047899"/>
    </source>
</evidence>
<reference evidence="12" key="2">
    <citation type="submission" date="2021-10" db="EMBL/GenBank/DDBJ databases">
        <title>Phylogenomics reveals ancestral predisposition of the termite-cultivated fungus Termitomyces towards a domesticated lifestyle.</title>
        <authorList>
            <person name="Auxier B."/>
            <person name="Grum-Grzhimaylo A."/>
            <person name="Cardenas M.E."/>
            <person name="Lodge J.D."/>
            <person name="Laessoe T."/>
            <person name="Pedersen O."/>
            <person name="Smith M.E."/>
            <person name="Kuyper T.W."/>
            <person name="Franco-Molano E.A."/>
            <person name="Baroni T.J."/>
            <person name="Aanen D.K."/>
        </authorList>
    </citation>
    <scope>NUCLEOTIDE SEQUENCE</scope>
    <source>
        <strain evidence="12">D49</strain>
    </source>
</reference>
<dbReference type="SUPFAM" id="SSF56112">
    <property type="entry name" value="Protein kinase-like (PK-like)"/>
    <property type="match status" value="1"/>
</dbReference>
<organism evidence="12 13">
    <name type="scientific">Sphagnurus paluster</name>
    <dbReference type="NCBI Taxonomy" id="117069"/>
    <lineage>
        <taxon>Eukaryota</taxon>
        <taxon>Fungi</taxon>
        <taxon>Dikarya</taxon>
        <taxon>Basidiomycota</taxon>
        <taxon>Agaricomycotina</taxon>
        <taxon>Agaricomycetes</taxon>
        <taxon>Agaricomycetidae</taxon>
        <taxon>Agaricales</taxon>
        <taxon>Tricholomatineae</taxon>
        <taxon>Lyophyllaceae</taxon>
        <taxon>Sphagnurus</taxon>
    </lineage>
</organism>
<dbReference type="EMBL" id="JABCKI010005719">
    <property type="protein sequence ID" value="KAG5639488.1"/>
    <property type="molecule type" value="Genomic_DNA"/>
</dbReference>
<gene>
    <name evidence="12" type="ORF">H0H81_000626</name>
</gene>
<evidence type="ECO:0000256" key="4">
    <source>
        <dbReference type="ARBA" id="ARBA00022741"/>
    </source>
</evidence>
<keyword evidence="2" id="KW-0723">Serine/threonine-protein kinase</keyword>
<dbReference type="Gene3D" id="1.10.510.10">
    <property type="entry name" value="Transferase(Phosphotransferase) domain 1"/>
    <property type="match status" value="1"/>
</dbReference>
<dbReference type="PROSITE" id="PS00107">
    <property type="entry name" value="PROTEIN_KINASE_ATP"/>
    <property type="match status" value="1"/>
</dbReference>
<keyword evidence="3" id="KW-0808">Transferase</keyword>
<dbReference type="Gene3D" id="3.30.200.20">
    <property type="entry name" value="Phosphorylase Kinase, domain 1"/>
    <property type="match status" value="1"/>
</dbReference>
<evidence type="ECO:0000256" key="2">
    <source>
        <dbReference type="ARBA" id="ARBA00022527"/>
    </source>
</evidence>
<keyword evidence="6 9" id="KW-0067">ATP-binding</keyword>
<dbReference type="PROSITE" id="PS00108">
    <property type="entry name" value="PROTEIN_KINASE_ST"/>
    <property type="match status" value="1"/>
</dbReference>
<feature type="region of interest" description="Disordered" evidence="10">
    <location>
        <begin position="623"/>
        <end position="662"/>
    </location>
</feature>
<feature type="compositionally biased region" description="Basic and acidic residues" evidence="10">
    <location>
        <begin position="633"/>
        <end position="652"/>
    </location>
</feature>
<comment type="catalytic activity">
    <reaction evidence="8">
        <text>L-seryl-[protein] + ATP = O-phospho-L-seryl-[protein] + ADP + H(+)</text>
        <dbReference type="Rhea" id="RHEA:17989"/>
        <dbReference type="Rhea" id="RHEA-COMP:9863"/>
        <dbReference type="Rhea" id="RHEA-COMP:11604"/>
        <dbReference type="ChEBI" id="CHEBI:15378"/>
        <dbReference type="ChEBI" id="CHEBI:29999"/>
        <dbReference type="ChEBI" id="CHEBI:30616"/>
        <dbReference type="ChEBI" id="CHEBI:83421"/>
        <dbReference type="ChEBI" id="CHEBI:456216"/>
        <dbReference type="EC" id="2.7.11.1"/>
    </reaction>
</comment>
<dbReference type="InterPro" id="IPR017441">
    <property type="entry name" value="Protein_kinase_ATP_BS"/>
</dbReference>
<evidence type="ECO:0000313" key="12">
    <source>
        <dbReference type="EMBL" id="KAG5639488.1"/>
    </source>
</evidence>
<keyword evidence="4 9" id="KW-0547">Nucleotide-binding</keyword>
<dbReference type="AlphaFoldDB" id="A0A9P7FWM8"/>
<protein>
    <recommendedName>
        <fullName evidence="1">non-specific serine/threonine protein kinase</fullName>
        <ecNumber evidence="1">2.7.11.1</ecNumber>
    </recommendedName>
</protein>
<evidence type="ECO:0000256" key="9">
    <source>
        <dbReference type="PROSITE-ProRule" id="PRU10141"/>
    </source>
</evidence>
<evidence type="ECO:0000256" key="3">
    <source>
        <dbReference type="ARBA" id="ARBA00022679"/>
    </source>
</evidence>
<dbReference type="PROSITE" id="PS50011">
    <property type="entry name" value="PROTEIN_KINASE_DOM"/>
    <property type="match status" value="1"/>
</dbReference>